<dbReference type="Proteomes" id="UP000501690">
    <property type="component" value="Linkage Group LG4"/>
</dbReference>
<evidence type="ECO:0000313" key="2">
    <source>
        <dbReference type="Proteomes" id="UP000501690"/>
    </source>
</evidence>
<keyword evidence="2" id="KW-1185">Reference proteome</keyword>
<name>A0A4D6LKY6_VIGUN</name>
<reference evidence="1 2" key="1">
    <citation type="submission" date="2019-04" db="EMBL/GenBank/DDBJ databases">
        <title>An improved genome assembly and genetic linkage map for asparagus bean, Vigna unguiculata ssp. sesquipedialis.</title>
        <authorList>
            <person name="Xia Q."/>
            <person name="Zhang R."/>
            <person name="Dong Y."/>
        </authorList>
    </citation>
    <scope>NUCLEOTIDE SEQUENCE [LARGE SCALE GENOMIC DNA]</scope>
    <source>
        <tissue evidence="1">Leaf</tissue>
    </source>
</reference>
<organism evidence="1 2">
    <name type="scientific">Vigna unguiculata</name>
    <name type="common">Cowpea</name>
    <dbReference type="NCBI Taxonomy" id="3917"/>
    <lineage>
        <taxon>Eukaryota</taxon>
        <taxon>Viridiplantae</taxon>
        <taxon>Streptophyta</taxon>
        <taxon>Embryophyta</taxon>
        <taxon>Tracheophyta</taxon>
        <taxon>Spermatophyta</taxon>
        <taxon>Magnoliopsida</taxon>
        <taxon>eudicotyledons</taxon>
        <taxon>Gunneridae</taxon>
        <taxon>Pentapetalae</taxon>
        <taxon>rosids</taxon>
        <taxon>fabids</taxon>
        <taxon>Fabales</taxon>
        <taxon>Fabaceae</taxon>
        <taxon>Papilionoideae</taxon>
        <taxon>50 kb inversion clade</taxon>
        <taxon>NPAAA clade</taxon>
        <taxon>indigoferoid/millettioid clade</taxon>
        <taxon>Phaseoleae</taxon>
        <taxon>Vigna</taxon>
    </lineage>
</organism>
<proteinExistence type="predicted"/>
<evidence type="ECO:0000313" key="1">
    <source>
        <dbReference type="EMBL" id="QCD89422.1"/>
    </source>
</evidence>
<gene>
    <name evidence="1" type="ORF">DEO72_LG4g366</name>
</gene>
<dbReference type="EMBL" id="CP039348">
    <property type="protein sequence ID" value="QCD89422.1"/>
    <property type="molecule type" value="Genomic_DNA"/>
</dbReference>
<dbReference type="AlphaFoldDB" id="A0A4D6LKY6"/>
<sequence length="137" mass="15609">MLLTETATDADDELAVSSRETDHFFQLQRLDLASFRSVGATGDGANRYQKRRRPPLHPKRLSFFFSHEPRQVWNPHREPRCRTPQPRLKPPLLSPFEVRLAGGEAAGAGFSPLQEYLALEWGFWNGLNGDLFCSLIE</sequence>
<protein>
    <submittedName>
        <fullName evidence="1">Uncharacterized protein</fullName>
    </submittedName>
</protein>
<accession>A0A4D6LKY6</accession>